<name>A0ABD1YUQ5_9MARC</name>
<gene>
    <name evidence="2" type="ORF">R1flu_005902</name>
</gene>
<comment type="caution">
    <text evidence="2">The sequence shown here is derived from an EMBL/GenBank/DDBJ whole genome shotgun (WGS) entry which is preliminary data.</text>
</comment>
<feature type="compositionally biased region" description="Polar residues" evidence="1">
    <location>
        <begin position="56"/>
        <end position="67"/>
    </location>
</feature>
<accession>A0ABD1YUQ5</accession>
<feature type="compositionally biased region" description="Basic and acidic residues" evidence="1">
    <location>
        <begin position="11"/>
        <end position="32"/>
    </location>
</feature>
<proteinExistence type="predicted"/>
<reference evidence="2 3" key="1">
    <citation type="submission" date="2024-09" db="EMBL/GenBank/DDBJ databases">
        <title>Chromosome-scale assembly of Riccia fluitans.</title>
        <authorList>
            <person name="Paukszto L."/>
            <person name="Sawicki J."/>
            <person name="Karawczyk K."/>
            <person name="Piernik-Szablinska J."/>
            <person name="Szczecinska M."/>
            <person name="Mazdziarz M."/>
        </authorList>
    </citation>
    <scope>NUCLEOTIDE SEQUENCE [LARGE SCALE GENOMIC DNA]</scope>
    <source>
        <strain evidence="2">Rf_01</strain>
        <tissue evidence="2">Aerial parts of the thallus</tissue>
    </source>
</reference>
<protein>
    <submittedName>
        <fullName evidence="2">Uncharacterized protein</fullName>
    </submittedName>
</protein>
<organism evidence="2 3">
    <name type="scientific">Riccia fluitans</name>
    <dbReference type="NCBI Taxonomy" id="41844"/>
    <lineage>
        <taxon>Eukaryota</taxon>
        <taxon>Viridiplantae</taxon>
        <taxon>Streptophyta</taxon>
        <taxon>Embryophyta</taxon>
        <taxon>Marchantiophyta</taxon>
        <taxon>Marchantiopsida</taxon>
        <taxon>Marchantiidae</taxon>
        <taxon>Marchantiales</taxon>
        <taxon>Ricciaceae</taxon>
        <taxon>Riccia</taxon>
    </lineage>
</organism>
<sequence length="76" mass="8354">MPGTSTGIEQFESREQESPSGKEEHGNPEERKWSRKGGRDMPGTSTGIEQFESREQGSPSGNATMVFQIQADHEGD</sequence>
<evidence type="ECO:0000313" key="2">
    <source>
        <dbReference type="EMBL" id="KAL2634423.1"/>
    </source>
</evidence>
<evidence type="ECO:0000256" key="1">
    <source>
        <dbReference type="SAM" id="MobiDB-lite"/>
    </source>
</evidence>
<evidence type="ECO:0000313" key="3">
    <source>
        <dbReference type="Proteomes" id="UP001605036"/>
    </source>
</evidence>
<feature type="region of interest" description="Disordered" evidence="1">
    <location>
        <begin position="1"/>
        <end position="76"/>
    </location>
</feature>
<dbReference type="Proteomes" id="UP001605036">
    <property type="component" value="Unassembled WGS sequence"/>
</dbReference>
<keyword evidence="3" id="KW-1185">Reference proteome</keyword>
<dbReference type="EMBL" id="JBHFFA010000003">
    <property type="protein sequence ID" value="KAL2634423.1"/>
    <property type="molecule type" value="Genomic_DNA"/>
</dbReference>
<dbReference type="AlphaFoldDB" id="A0ABD1YUQ5"/>